<reference evidence="3" key="1">
    <citation type="submission" date="2025-08" db="UniProtKB">
        <authorList>
            <consortium name="RefSeq"/>
        </authorList>
    </citation>
    <scope>IDENTIFICATION</scope>
</reference>
<organism evidence="2 3">
    <name type="scientific">Clupea harengus</name>
    <name type="common">Atlantic herring</name>
    <dbReference type="NCBI Taxonomy" id="7950"/>
    <lineage>
        <taxon>Eukaryota</taxon>
        <taxon>Metazoa</taxon>
        <taxon>Chordata</taxon>
        <taxon>Craniata</taxon>
        <taxon>Vertebrata</taxon>
        <taxon>Euteleostomi</taxon>
        <taxon>Actinopterygii</taxon>
        <taxon>Neopterygii</taxon>
        <taxon>Teleostei</taxon>
        <taxon>Clupei</taxon>
        <taxon>Clupeiformes</taxon>
        <taxon>Clupeoidei</taxon>
        <taxon>Clupeidae</taxon>
        <taxon>Clupea</taxon>
    </lineage>
</organism>
<dbReference type="GeneID" id="105898004"/>
<dbReference type="PANTHER" id="PTHR23404">
    <property type="entry name" value="MOLYBDOPTERIN SYNTHASE RELATED"/>
    <property type="match status" value="1"/>
</dbReference>
<evidence type="ECO:0000313" key="2">
    <source>
        <dbReference type="Proteomes" id="UP000515152"/>
    </source>
</evidence>
<evidence type="ECO:0000313" key="3">
    <source>
        <dbReference type="RefSeq" id="XP_012680458.2"/>
    </source>
</evidence>
<gene>
    <name evidence="3" type="primary">LOC105898004</name>
</gene>
<proteinExistence type="predicted"/>
<evidence type="ECO:0000256" key="1">
    <source>
        <dbReference type="SAM" id="MobiDB-lite"/>
    </source>
</evidence>
<dbReference type="CTD" id="51562"/>
<protein>
    <submittedName>
        <fullName evidence="3">MAP3K12-binding inhibitory protein 1</fullName>
    </submittedName>
</protein>
<accession>A0A6P3VSZ4</accession>
<dbReference type="RefSeq" id="XP_012680458.2">
    <property type="nucleotide sequence ID" value="XM_012825004.2"/>
</dbReference>
<keyword evidence="2" id="KW-1185">Reference proteome</keyword>
<dbReference type="OrthoDB" id="5531344at2759"/>
<dbReference type="AlphaFoldDB" id="A0A6P3VSZ4"/>
<feature type="region of interest" description="Disordered" evidence="1">
    <location>
        <begin position="1"/>
        <end position="32"/>
    </location>
</feature>
<dbReference type="KEGG" id="char:105898004"/>
<name>A0A6P3VSZ4_CLUHA</name>
<dbReference type="Proteomes" id="UP000515152">
    <property type="component" value="Chromosome 14"/>
</dbReference>
<sequence length="363" mass="39992">MRSKGGNRMAEKTALNESASSDCKHDPNANQMSLSGKPAAAFRDSFTALIRSLTDFGSELKVGPAVLSISADVSRADIKALQPSHIHACLERHISVLQIIAADLKQLTEREPKAPDEESEVSVGHAGEVAAESVEEMVVDSDQPSHVPHCLANDLKTPTKTQVDDHIVQIIAGKAEIERRISAFIERKQLEINENNVREFCNVIDCNQENSCARTDAIFTPYPGFKSHVKVTRVVNTYGPQNRAGGGTELREHQQGGVLRNCGNTAIEERLQNMEAHLKLASAGPVPLSVYHRLKKLEDRILELEGLSPEYFQSVSYLHKRPKSSVSQAYSLTELDGKINAVKSALLKRVSEFRHSEMGDFSF</sequence>